<reference evidence="4" key="1">
    <citation type="submission" date="2020-06" db="EMBL/GenBank/DDBJ databases">
        <title>Draft genomic sequecing of Geomonas sp. Red736.</title>
        <authorList>
            <person name="Itoh H."/>
            <person name="Xu Z.X."/>
            <person name="Ushijima N."/>
            <person name="Masuda Y."/>
            <person name="Shiratori Y."/>
            <person name="Senoo K."/>
        </authorList>
    </citation>
    <scope>NUCLEOTIDE SEQUENCE [LARGE SCALE GENOMIC DNA]</scope>
    <source>
        <strain evidence="4">Red736</strain>
    </source>
</reference>
<dbReference type="EMBL" id="BLXY01000001">
    <property type="protein sequence ID" value="GFO62548.1"/>
    <property type="molecule type" value="Genomic_DNA"/>
</dbReference>
<protein>
    <recommendedName>
        <fullName evidence="6">Lipoprotein</fullName>
    </recommendedName>
</protein>
<dbReference type="Proteomes" id="UP000831485">
    <property type="component" value="Chromosome"/>
</dbReference>
<sequence>MAKKFLLAITILSLIGACAVSRVKQDSNPAYSAHNFSNHEVDVSWKAENTDKGVRIDGTLKNVRPDLPYTSLQLTAKLKDESGKEIGKGTKNFDGRFTGSEPFSIEIPVARPDSVKRVDFFYSYGTTEDFHRNDFSSVP</sequence>
<evidence type="ECO:0000313" key="4">
    <source>
        <dbReference type="Proteomes" id="UP000568888"/>
    </source>
</evidence>
<accession>A0A6V8MR24</accession>
<feature type="signal peptide" evidence="1">
    <location>
        <begin position="1"/>
        <end position="19"/>
    </location>
</feature>
<organism evidence="2 4">
    <name type="scientific">Geomonas paludis</name>
    <dbReference type="NCBI Taxonomy" id="2740185"/>
    <lineage>
        <taxon>Bacteria</taxon>
        <taxon>Pseudomonadati</taxon>
        <taxon>Thermodesulfobacteriota</taxon>
        <taxon>Desulfuromonadia</taxon>
        <taxon>Geobacterales</taxon>
        <taxon>Geobacteraceae</taxon>
        <taxon>Geomonas</taxon>
    </lineage>
</organism>
<proteinExistence type="predicted"/>
<dbReference type="EMBL" id="CP096574">
    <property type="protein sequence ID" value="UPU35868.1"/>
    <property type="molecule type" value="Genomic_DNA"/>
</dbReference>
<dbReference type="PROSITE" id="PS51257">
    <property type="entry name" value="PROKAR_LIPOPROTEIN"/>
    <property type="match status" value="1"/>
</dbReference>
<dbReference type="Proteomes" id="UP000568888">
    <property type="component" value="Unassembled WGS sequence"/>
</dbReference>
<evidence type="ECO:0000313" key="5">
    <source>
        <dbReference type="Proteomes" id="UP000831485"/>
    </source>
</evidence>
<evidence type="ECO:0008006" key="6">
    <source>
        <dbReference type="Google" id="ProtNLM"/>
    </source>
</evidence>
<reference evidence="2" key="2">
    <citation type="journal article" date="2021" name="Int. J. Syst. Evol. Microbiol.">
        <title>Geomonas silvestris sp. nov., Geomonas paludis sp. nov. and Geomonas limicola sp. nov., isolated from terrestrial environments, and emended description of the genus Geomonas.</title>
        <authorList>
            <person name="Itoh H."/>
            <person name="Xu Z."/>
            <person name="Masuda Y."/>
            <person name="Ushijima N."/>
            <person name="Hayakawa C."/>
            <person name="Shiratori Y."/>
            <person name="Senoo K."/>
        </authorList>
    </citation>
    <scope>NUCLEOTIDE SEQUENCE</scope>
    <source>
        <strain evidence="2">Red736</strain>
    </source>
</reference>
<evidence type="ECO:0000313" key="2">
    <source>
        <dbReference type="EMBL" id="GFO62548.1"/>
    </source>
</evidence>
<dbReference type="AlphaFoldDB" id="A0A6V8MR24"/>
<keyword evidence="5" id="KW-1185">Reference proteome</keyword>
<evidence type="ECO:0000313" key="3">
    <source>
        <dbReference type="EMBL" id="UPU35868.1"/>
    </source>
</evidence>
<gene>
    <name evidence="2" type="ORF">GMPD_04670</name>
    <name evidence="3" type="ORF">M1B72_20895</name>
</gene>
<keyword evidence="1" id="KW-0732">Signal</keyword>
<feature type="chain" id="PRO_5028084259" description="Lipoprotein" evidence="1">
    <location>
        <begin position="20"/>
        <end position="139"/>
    </location>
</feature>
<reference evidence="3" key="3">
    <citation type="submission" date="2022-04" db="EMBL/GenBank/DDBJ databases">
        <authorList>
            <person name="Liu G."/>
        </authorList>
    </citation>
    <scope>NUCLEOTIDE SEQUENCE</scope>
    <source>
        <strain evidence="3">RG22</strain>
    </source>
</reference>
<evidence type="ECO:0000256" key="1">
    <source>
        <dbReference type="SAM" id="SignalP"/>
    </source>
</evidence>
<dbReference type="RefSeq" id="WP_183344678.1">
    <property type="nucleotide sequence ID" value="NZ_BLXY01000001.1"/>
</dbReference>
<name>A0A6V8MR24_9BACT</name>